<organism evidence="1 2">
    <name type="scientific">Caulobacter phage ERS</name>
    <dbReference type="NCBI Taxonomy" id="3020392"/>
    <lineage>
        <taxon>Viruses</taxon>
        <taxon>Duplodnaviria</taxon>
        <taxon>Heunggongvirae</taxon>
        <taxon>Uroviricota</taxon>
        <taxon>Caudoviricetes</taxon>
        <taxon>Autographivirales</taxon>
        <taxon>Autonotataviridae</taxon>
        <taxon>Percyvirus</taxon>
        <taxon>Percyvirus ERS</taxon>
    </lineage>
</organism>
<protein>
    <submittedName>
        <fullName evidence="1">Uncharacterized protein</fullName>
    </submittedName>
</protein>
<name>A0AAE9WXA0_9CAUD</name>
<reference evidence="2" key="1">
    <citation type="journal article" date="2024" name="Viruses">
        <title>New Genera and Species of Caulobacter and Brevundimonas Bacteriophages Provide Insights into Phage Genome Evolution.</title>
        <authorList>
            <person name="Ely B."/>
            <person name="Hils M."/>
            <person name="Clarke A."/>
            <person name="Albert M."/>
            <person name="Holness N."/>
            <person name="Lenski J."/>
            <person name="Mohammadi T."/>
        </authorList>
    </citation>
    <scope>NUCLEOTIDE SEQUENCE [LARGE SCALE GENOMIC DNA]</scope>
</reference>
<proteinExistence type="predicted"/>
<dbReference type="EMBL" id="OQ137560">
    <property type="protein sequence ID" value="WCA46249.1"/>
    <property type="molecule type" value="Genomic_DNA"/>
</dbReference>
<keyword evidence="2" id="KW-1185">Reference proteome</keyword>
<sequence length="80" mass="8725">MRGASSKTKGYTKGSPMMKALVALFAVVLVGTVVFQTFLLSEISREHKAQQQALVCFNSSGTPTMGTDWIECRTVAIREL</sequence>
<dbReference type="Proteomes" id="UP001218127">
    <property type="component" value="Segment"/>
</dbReference>
<evidence type="ECO:0000313" key="1">
    <source>
        <dbReference type="EMBL" id="WCA46249.1"/>
    </source>
</evidence>
<accession>A0AAE9WXA0</accession>
<gene>
    <name evidence="1" type="primary">ERS_gp001</name>
</gene>
<evidence type="ECO:0000313" key="2">
    <source>
        <dbReference type="Proteomes" id="UP001218127"/>
    </source>
</evidence>